<proteinExistence type="predicted"/>
<organism evidence="1 6">
    <name type="scientific">Phytophthora cactorum</name>
    <dbReference type="NCBI Taxonomy" id="29920"/>
    <lineage>
        <taxon>Eukaryota</taxon>
        <taxon>Sar</taxon>
        <taxon>Stramenopiles</taxon>
        <taxon>Oomycota</taxon>
        <taxon>Peronosporomycetes</taxon>
        <taxon>Peronosporales</taxon>
        <taxon>Peronosporaceae</taxon>
        <taxon>Phytophthora</taxon>
    </lineage>
</organism>
<dbReference type="Proteomes" id="UP000735874">
    <property type="component" value="Unassembled WGS sequence"/>
</dbReference>
<evidence type="ECO:0000313" key="5">
    <source>
        <dbReference type="EMBL" id="KAG3218662.1"/>
    </source>
</evidence>
<evidence type="ECO:0000313" key="2">
    <source>
        <dbReference type="EMBL" id="KAG2915367.1"/>
    </source>
</evidence>
<evidence type="ECO:0000313" key="4">
    <source>
        <dbReference type="EMBL" id="KAG2993141.1"/>
    </source>
</evidence>
<gene>
    <name evidence="1" type="ORF">PC113_g5452</name>
    <name evidence="2" type="ORF">PC115_g11389</name>
    <name evidence="3" type="ORF">PC117_g12738</name>
    <name evidence="4" type="ORF">PC118_g4188</name>
    <name evidence="5" type="ORF">PC129_g10535</name>
</gene>
<accession>A0A8T0ZLH9</accession>
<protein>
    <submittedName>
        <fullName evidence="1">Uncharacterized protein</fullName>
    </submittedName>
</protein>
<dbReference type="Proteomes" id="UP000736787">
    <property type="component" value="Unassembled WGS sequence"/>
</dbReference>
<dbReference type="EMBL" id="RCML01000076">
    <property type="protein sequence ID" value="KAG2993141.1"/>
    <property type="molecule type" value="Genomic_DNA"/>
</dbReference>
<dbReference type="AlphaFoldDB" id="A0A8T0ZLH9"/>
<dbReference type="EMBL" id="RCMV01000349">
    <property type="protein sequence ID" value="KAG3218662.1"/>
    <property type="molecule type" value="Genomic_DNA"/>
</dbReference>
<dbReference type="EMBL" id="RCMI01000357">
    <property type="protein sequence ID" value="KAG2915367.1"/>
    <property type="molecule type" value="Genomic_DNA"/>
</dbReference>
<dbReference type="Proteomes" id="UP000774804">
    <property type="component" value="Unassembled WGS sequence"/>
</dbReference>
<dbReference type="Proteomes" id="UP000760860">
    <property type="component" value="Unassembled WGS sequence"/>
</dbReference>
<dbReference type="EMBL" id="RCMG01000105">
    <property type="protein sequence ID" value="KAG2863407.1"/>
    <property type="molecule type" value="Genomic_DNA"/>
</dbReference>
<dbReference type="Proteomes" id="UP000697107">
    <property type="component" value="Unassembled WGS sequence"/>
</dbReference>
<dbReference type="EMBL" id="RCMK01000357">
    <property type="protein sequence ID" value="KAG2934111.1"/>
    <property type="molecule type" value="Genomic_DNA"/>
</dbReference>
<reference evidence="1" key="1">
    <citation type="submission" date="2018-10" db="EMBL/GenBank/DDBJ databases">
        <title>Effector identification in a new, highly contiguous assembly of the strawberry crown rot pathogen Phytophthora cactorum.</title>
        <authorList>
            <person name="Armitage A.D."/>
            <person name="Nellist C.F."/>
            <person name="Bates H."/>
            <person name="Vickerstaff R.J."/>
            <person name="Harrison R.J."/>
        </authorList>
    </citation>
    <scope>NUCLEOTIDE SEQUENCE</scope>
    <source>
        <strain evidence="1">15-7</strain>
        <strain evidence="2">4032</strain>
        <strain evidence="3">4040</strain>
        <strain evidence="4">P415</strain>
        <strain evidence="5">P421</strain>
    </source>
</reference>
<name>A0A8T0ZLH9_9STRA</name>
<evidence type="ECO:0000313" key="3">
    <source>
        <dbReference type="EMBL" id="KAG2934111.1"/>
    </source>
</evidence>
<evidence type="ECO:0000313" key="6">
    <source>
        <dbReference type="Proteomes" id="UP000735874"/>
    </source>
</evidence>
<evidence type="ECO:0000313" key="1">
    <source>
        <dbReference type="EMBL" id="KAG2863407.1"/>
    </source>
</evidence>
<sequence>MIAIKSDSASRDAPACRAHTWLRGESDRCSTRALVNFQTLLTHANCSLLKLLAGFACTLVYIELIVTK</sequence>
<comment type="caution">
    <text evidence="1">The sequence shown here is derived from an EMBL/GenBank/DDBJ whole genome shotgun (WGS) entry which is preliminary data.</text>
</comment>